<evidence type="ECO:0000313" key="1">
    <source>
        <dbReference type="EMBL" id="MBW8640816.1"/>
    </source>
</evidence>
<gene>
    <name evidence="1" type="ORF">K1W69_26745</name>
</gene>
<reference evidence="1" key="1">
    <citation type="submission" date="2021-08" db="EMBL/GenBank/DDBJ databases">
        <title>Hoeflea bacterium WL0058 sp. nov., isolated from the sediment.</title>
        <authorList>
            <person name="Wang L."/>
            <person name="Zhang D."/>
        </authorList>
    </citation>
    <scope>NUCLEOTIDE SEQUENCE</scope>
    <source>
        <strain evidence="1">WL0058</strain>
    </source>
</reference>
<evidence type="ECO:0000313" key="2">
    <source>
        <dbReference type="Proteomes" id="UP001196509"/>
    </source>
</evidence>
<protein>
    <submittedName>
        <fullName evidence="1">DUF1178 family protein</fullName>
    </submittedName>
</protein>
<dbReference type="InterPro" id="IPR009562">
    <property type="entry name" value="DUF1178"/>
</dbReference>
<organism evidence="1 2">
    <name type="scientific">Flavimaribacter sediminis</name>
    <dbReference type="NCBI Taxonomy" id="2865987"/>
    <lineage>
        <taxon>Bacteria</taxon>
        <taxon>Pseudomonadati</taxon>
        <taxon>Pseudomonadota</taxon>
        <taxon>Alphaproteobacteria</taxon>
        <taxon>Hyphomicrobiales</taxon>
        <taxon>Rhizobiaceae</taxon>
        <taxon>Flavimaribacter</taxon>
    </lineage>
</organism>
<sequence>MIKFNLVCDSDHRFEGWFSSNDDFDKQSTAGLVCCPVCNSAKVEKALMAPSVSTAKKKDAAMQLAMNTAQSAAMTQLREAVKKIRDNSEDVGARFPEEARKIHYGEAEERGIIGQATLDDAKALVEEGIGVAPLPDLPEDKN</sequence>
<accession>A0AAE2ZTW2</accession>
<dbReference type="EMBL" id="JAICBX010000009">
    <property type="protein sequence ID" value="MBW8640816.1"/>
    <property type="molecule type" value="Genomic_DNA"/>
</dbReference>
<dbReference type="RefSeq" id="WP_220231548.1">
    <property type="nucleotide sequence ID" value="NZ_JAICBX010000009.1"/>
</dbReference>
<dbReference type="PIRSF" id="PIRSF032131">
    <property type="entry name" value="UCP032131"/>
    <property type="match status" value="1"/>
</dbReference>
<dbReference type="AlphaFoldDB" id="A0AAE2ZTW2"/>
<dbReference type="Proteomes" id="UP001196509">
    <property type="component" value="Unassembled WGS sequence"/>
</dbReference>
<keyword evidence="2" id="KW-1185">Reference proteome</keyword>
<comment type="caution">
    <text evidence="1">The sequence shown here is derived from an EMBL/GenBank/DDBJ whole genome shotgun (WGS) entry which is preliminary data.</text>
</comment>
<dbReference type="Pfam" id="PF06676">
    <property type="entry name" value="DUF1178"/>
    <property type="match status" value="1"/>
</dbReference>
<name>A0AAE2ZTW2_9HYPH</name>
<proteinExistence type="predicted"/>